<protein>
    <submittedName>
        <fullName evidence="2">Uncharacterized protein</fullName>
    </submittedName>
</protein>
<keyword evidence="1" id="KW-1133">Transmembrane helix</keyword>
<evidence type="ECO:0000256" key="1">
    <source>
        <dbReference type="SAM" id="Phobius"/>
    </source>
</evidence>
<organism evidence="2">
    <name type="scientific">Acyrthosiphon pisum</name>
    <name type="common">Pea aphid</name>
    <dbReference type="NCBI Taxonomy" id="7029"/>
    <lineage>
        <taxon>Eukaryota</taxon>
        <taxon>Metazoa</taxon>
        <taxon>Ecdysozoa</taxon>
        <taxon>Arthropoda</taxon>
        <taxon>Hexapoda</taxon>
        <taxon>Insecta</taxon>
        <taxon>Pterygota</taxon>
        <taxon>Neoptera</taxon>
        <taxon>Paraneoptera</taxon>
        <taxon>Hemiptera</taxon>
        <taxon>Sternorrhyncha</taxon>
        <taxon>Aphidomorpha</taxon>
        <taxon>Aphidoidea</taxon>
        <taxon>Aphididae</taxon>
        <taxon>Macrosiphini</taxon>
        <taxon>Acyrthosiphon</taxon>
    </lineage>
</organism>
<reference evidence="2" key="1">
    <citation type="submission" date="2011-06" db="EMBL/GenBank/DDBJ databases">
        <title>An unknown gene family high expressed in the salivary sland of pea aphid.</title>
        <authorList>
            <person name="Cui F."/>
            <person name="Zhang Y."/>
            <person name="Kang L."/>
        </authorList>
    </citation>
    <scope>NUCLEOTIDE SEQUENCE</scope>
</reference>
<feature type="transmembrane region" description="Helical" evidence="1">
    <location>
        <begin position="6"/>
        <end position="23"/>
    </location>
</feature>
<dbReference type="AlphaFoldDB" id="I6QER8"/>
<name>I6QER8_ACYPI</name>
<accession>I6QER8</accession>
<proteinExistence type="evidence at transcript level"/>
<dbReference type="OrthoDB" id="10393453at2759"/>
<dbReference type="EMBL" id="JN092375">
    <property type="protein sequence ID" value="AFK66767.1"/>
    <property type="molecule type" value="mRNA"/>
</dbReference>
<keyword evidence="1" id="KW-0472">Membrane</keyword>
<evidence type="ECO:0000313" key="2">
    <source>
        <dbReference type="EMBL" id="AFK66767.1"/>
    </source>
</evidence>
<keyword evidence="1" id="KW-0812">Transmembrane</keyword>
<sequence>MFLSYAAVAVFSFAILLNLFYLYSPVESSATGLLYPLCEDCLKSDCHVKSKRPCETRYDPQ</sequence>